<keyword evidence="4" id="KW-1134">Transmembrane beta strand</keyword>
<keyword evidence="9" id="KW-0998">Cell outer membrane</keyword>
<feature type="domain" description="GspD-like N0" evidence="13">
    <location>
        <begin position="124"/>
        <end position="193"/>
    </location>
</feature>
<protein>
    <submittedName>
        <fullName evidence="14">Type II secretion system protein D</fullName>
    </submittedName>
</protein>
<keyword evidence="7" id="KW-0653">Protein transport</keyword>
<dbReference type="AlphaFoldDB" id="A0A485M7F4"/>
<sequence>MRTRNILVITILILMLGSSGVWGARLMQGQAAGQPQGESRPGIQAPAVPVPQKPAPAIGTDEEDAGEVIAPSPPVQKPSERINPGAAARPPASPPAPAKTGPQGGAGTAGTGDAAQDDKQYVTMDFDGVDIKVFIKFIADITGKNFILDDKVSGKVTVISPRKMSLDEAYQVFLSVLEVNGFGTVTNGGVTKIIRAADAITRSLDTVTDSPKKREDVLVTQIIQLKHVDANDMKALFTPLMTRGSSQLLAYPQSNVLIITDTRSNIKKITEILEIIDKSGFGEEFRIFSLTYASAADLSAKLRDILSEDRADRAQRIRSARNQTAVSQRGTARIIPYERTNSLIVLASAIDMAEIANLIKELDIPTPTGKEDIHVYYLQYGSAEDLAKVLTDMPTPEKSMAAPVEGAPGTRGGYGTSREKNFKISFDKETNSLIIYADPDTYQSILETIKCLDIPRKQVYVKAMIMEVNTNQDFKVGVEWSAFEDFTYDDGQRTGGVFGRTGTNFITNLGDLPSGALFGVVGDAITINKGGTEITFPNMASFINAMAQDTDVNILSTPQIITLDNKEAEITVGANVPYVTREDTDTTNIDRTIRTYDYRDVGVMLRFTPQINQQGWIRLELFQENTSLVAGQGADAYAPTTLKRSAKTTVTVKDGSTMVIGGLIGDSVTFGETRVPLLGRIPILGHLFKSRSKKYEKTNLYIFLTPQIIDTEQKTEELYREKYGEMKRAKDAKEKGKKNENPKP</sequence>
<evidence type="ECO:0000313" key="14">
    <source>
        <dbReference type="EMBL" id="VFU18377.1"/>
    </source>
</evidence>
<feature type="domain" description="NolW-like" evidence="12">
    <location>
        <begin position="220"/>
        <end position="278"/>
    </location>
</feature>
<comment type="similarity">
    <text evidence="2">Belongs to the bacterial secretin family. GSP D subfamily.</text>
</comment>
<gene>
    <name evidence="14" type="primary">xcpQ</name>
    <name evidence="14" type="ORF">SCFA_820010</name>
</gene>
<keyword evidence="6" id="KW-0732">Signal</keyword>
<dbReference type="Gene3D" id="3.30.1370.120">
    <property type="match status" value="3"/>
</dbReference>
<dbReference type="InterPro" id="IPR038591">
    <property type="entry name" value="NolW-like_sf"/>
</dbReference>
<dbReference type="NCBIfam" id="TIGR02517">
    <property type="entry name" value="type_II_gspD"/>
    <property type="match status" value="1"/>
</dbReference>
<keyword evidence="3" id="KW-0813">Transport</keyword>
<evidence type="ECO:0000256" key="2">
    <source>
        <dbReference type="ARBA" id="ARBA00006980"/>
    </source>
</evidence>
<dbReference type="InterPro" id="IPR050810">
    <property type="entry name" value="Bact_Secretion_Sys_Channel"/>
</dbReference>
<dbReference type="GO" id="GO:0015628">
    <property type="term" value="P:protein secretion by the type II secretion system"/>
    <property type="evidence" value="ECO:0007669"/>
    <property type="project" value="InterPro"/>
</dbReference>
<dbReference type="InterPro" id="IPR004846">
    <property type="entry name" value="T2SS/T3SS_dom"/>
</dbReference>
<feature type="domain" description="NolW-like" evidence="12">
    <location>
        <begin position="374"/>
        <end position="458"/>
    </location>
</feature>
<keyword evidence="5" id="KW-0812">Transmembrane</keyword>
<feature type="domain" description="NolW-like" evidence="12">
    <location>
        <begin position="286"/>
        <end position="366"/>
    </location>
</feature>
<evidence type="ECO:0000256" key="10">
    <source>
        <dbReference type="SAM" id="MobiDB-lite"/>
    </source>
</evidence>
<evidence type="ECO:0000256" key="7">
    <source>
        <dbReference type="ARBA" id="ARBA00022927"/>
    </source>
</evidence>
<dbReference type="GO" id="GO:0015627">
    <property type="term" value="C:type II protein secretion system complex"/>
    <property type="evidence" value="ECO:0007669"/>
    <property type="project" value="InterPro"/>
</dbReference>
<feature type="region of interest" description="Disordered" evidence="10">
    <location>
        <begin position="32"/>
        <end position="114"/>
    </location>
</feature>
<evidence type="ECO:0000256" key="4">
    <source>
        <dbReference type="ARBA" id="ARBA00022452"/>
    </source>
</evidence>
<dbReference type="Pfam" id="PF21305">
    <property type="entry name" value="type_II_gspD_N0"/>
    <property type="match status" value="1"/>
</dbReference>
<dbReference type="InterPro" id="IPR049371">
    <property type="entry name" value="GspD-like_N0"/>
</dbReference>
<reference evidence="14" key="1">
    <citation type="submission" date="2019-03" db="EMBL/GenBank/DDBJ databases">
        <authorList>
            <person name="Hao L."/>
        </authorList>
    </citation>
    <scope>NUCLEOTIDE SEQUENCE</scope>
</reference>
<evidence type="ECO:0000256" key="1">
    <source>
        <dbReference type="ARBA" id="ARBA00004442"/>
    </source>
</evidence>
<dbReference type="PRINTS" id="PR00811">
    <property type="entry name" value="BCTERIALGSPD"/>
</dbReference>
<dbReference type="PANTHER" id="PTHR30332">
    <property type="entry name" value="PROBABLE GENERAL SECRETION PATHWAY PROTEIN D"/>
    <property type="match status" value="1"/>
</dbReference>
<evidence type="ECO:0000256" key="9">
    <source>
        <dbReference type="ARBA" id="ARBA00023237"/>
    </source>
</evidence>
<dbReference type="Pfam" id="PF00263">
    <property type="entry name" value="Secretin"/>
    <property type="match status" value="1"/>
</dbReference>
<feature type="region of interest" description="Disordered" evidence="10">
    <location>
        <begin position="722"/>
        <end position="744"/>
    </location>
</feature>
<comment type="subcellular location">
    <subcellularLocation>
        <location evidence="1">Cell outer membrane</location>
    </subcellularLocation>
</comment>
<proteinExistence type="inferred from homology"/>
<dbReference type="EMBL" id="CAADRM010000150">
    <property type="protein sequence ID" value="VFU18377.1"/>
    <property type="molecule type" value="Genomic_DNA"/>
</dbReference>
<dbReference type="InterPro" id="IPR013356">
    <property type="entry name" value="T2SS_GspD"/>
</dbReference>
<dbReference type="GO" id="GO:0009279">
    <property type="term" value="C:cell outer membrane"/>
    <property type="evidence" value="ECO:0007669"/>
    <property type="project" value="UniProtKB-SubCell"/>
</dbReference>
<organism evidence="14">
    <name type="scientific">anaerobic digester metagenome</name>
    <dbReference type="NCBI Taxonomy" id="1263854"/>
    <lineage>
        <taxon>unclassified sequences</taxon>
        <taxon>metagenomes</taxon>
        <taxon>ecological metagenomes</taxon>
    </lineage>
</organism>
<feature type="region of interest" description="Disordered" evidence="10">
    <location>
        <begin position="397"/>
        <end position="416"/>
    </location>
</feature>
<evidence type="ECO:0000256" key="3">
    <source>
        <dbReference type="ARBA" id="ARBA00022448"/>
    </source>
</evidence>
<dbReference type="Pfam" id="PF03958">
    <property type="entry name" value="Secretin_N"/>
    <property type="match status" value="3"/>
</dbReference>
<name>A0A485M7F4_9ZZZZ</name>
<feature type="domain" description="Type II/III secretion system secretin-like" evidence="11">
    <location>
        <begin position="545"/>
        <end position="710"/>
    </location>
</feature>
<evidence type="ECO:0000256" key="8">
    <source>
        <dbReference type="ARBA" id="ARBA00023136"/>
    </source>
</evidence>
<keyword evidence="8" id="KW-0472">Membrane</keyword>
<evidence type="ECO:0000256" key="5">
    <source>
        <dbReference type="ARBA" id="ARBA00022692"/>
    </source>
</evidence>
<dbReference type="PANTHER" id="PTHR30332:SF24">
    <property type="entry name" value="SECRETIN GSPD-RELATED"/>
    <property type="match status" value="1"/>
</dbReference>
<accession>A0A485M7F4</accession>
<dbReference type="InterPro" id="IPR005644">
    <property type="entry name" value="NolW-like"/>
</dbReference>
<dbReference type="InterPro" id="IPR001775">
    <property type="entry name" value="GspD/PilQ"/>
</dbReference>
<evidence type="ECO:0000259" key="11">
    <source>
        <dbReference type="Pfam" id="PF00263"/>
    </source>
</evidence>
<evidence type="ECO:0000259" key="13">
    <source>
        <dbReference type="Pfam" id="PF21305"/>
    </source>
</evidence>
<evidence type="ECO:0000259" key="12">
    <source>
        <dbReference type="Pfam" id="PF03958"/>
    </source>
</evidence>
<evidence type="ECO:0000256" key="6">
    <source>
        <dbReference type="ARBA" id="ARBA00022729"/>
    </source>
</evidence>